<dbReference type="Proteomes" id="UP000463868">
    <property type="component" value="Chromosome"/>
</dbReference>
<sequence length="86" mass="9845">MSEQKYHWYLIGYTFNDKSSGSNTRNFSIQLPLEKLLPPVSKSKLNELGVIGLEWLKKNDPSSEPENLFAISIGYLGEMTMQEFNT</sequence>
<dbReference type="GeneID" id="56329215"/>
<gene>
    <name evidence="3" type="ORF">AhaeAN43_08195</name>
    <name evidence="2" type="ORF">AHTJR_07815</name>
    <name evidence="1" type="ORF">GPS52_15020</name>
</gene>
<evidence type="ECO:0000313" key="3">
    <source>
        <dbReference type="EMBL" id="QHI13361.1"/>
    </source>
</evidence>
<dbReference type="Proteomes" id="UP000451048">
    <property type="component" value="Unassembled WGS sequence"/>
</dbReference>
<dbReference type="RefSeq" id="WP_005080592.1">
    <property type="nucleotide sequence ID" value="NZ_BBSE01000064.1"/>
</dbReference>
<reference evidence="3 6" key="1">
    <citation type="submission" date="2018-08" db="EMBL/GenBank/DDBJ databases">
        <title>Analysis of the genomic diversity of Mexican Acinetobacter haemolyticus clinical isolates.</title>
        <authorList>
            <person name="Castro-Jaimes S."/>
            <person name="Cevallos M.A."/>
        </authorList>
    </citation>
    <scope>NUCLEOTIDE SEQUENCE [LARGE SCALE GENOMIC DNA]</scope>
    <source>
        <strain evidence="3 6">AN43</strain>
    </source>
</reference>
<dbReference type="KEGG" id="ahl:AHTJS_08215"/>
<evidence type="ECO:0000313" key="1">
    <source>
        <dbReference type="EMBL" id="NAR74754.1"/>
    </source>
</evidence>
<dbReference type="AlphaFoldDB" id="A0A1L6KMV5"/>
<protein>
    <submittedName>
        <fullName evidence="1">Uncharacterized protein</fullName>
    </submittedName>
</protein>
<evidence type="ECO:0000313" key="5">
    <source>
        <dbReference type="Proteomes" id="UP000451048"/>
    </source>
</evidence>
<reference evidence="2 4" key="2">
    <citation type="submission" date="2019-03" db="EMBL/GenBank/DDBJ databases">
        <title>Complete genome sequence of two outbreak-associated Acinetobacter haemolyticus strains.</title>
        <authorList>
            <person name="Bai L."/>
            <person name="Zhang S.-C."/>
            <person name="Deng Y."/>
            <person name="Song C.-C."/>
            <person name="Kang G.-B."/>
            <person name="Dong Y."/>
            <person name="Wang Y."/>
            <person name="Gao F."/>
            <person name="Huang H."/>
        </authorList>
    </citation>
    <scope>NUCLEOTIDE SEQUENCE [LARGE SCALE GENOMIC DNA]</scope>
    <source>
        <strain evidence="2 4">TJR01</strain>
    </source>
</reference>
<accession>A0A1L6KMV5</accession>
<organism evidence="1 5">
    <name type="scientific">Acinetobacter haemolyticus</name>
    <dbReference type="NCBI Taxonomy" id="29430"/>
    <lineage>
        <taxon>Bacteria</taxon>
        <taxon>Pseudomonadati</taxon>
        <taxon>Pseudomonadota</taxon>
        <taxon>Gammaproteobacteria</taxon>
        <taxon>Moraxellales</taxon>
        <taxon>Moraxellaceae</taxon>
        <taxon>Acinetobacter</taxon>
    </lineage>
</organism>
<dbReference type="Proteomes" id="UP000294395">
    <property type="component" value="Chromosome"/>
</dbReference>
<proteinExistence type="predicted"/>
<dbReference type="EMBL" id="CP031976">
    <property type="protein sequence ID" value="QHI13361.1"/>
    <property type="molecule type" value="Genomic_DNA"/>
</dbReference>
<evidence type="ECO:0000313" key="4">
    <source>
        <dbReference type="Proteomes" id="UP000294395"/>
    </source>
</evidence>
<dbReference type="EMBL" id="WTTO01000069">
    <property type="protein sequence ID" value="NAR74754.1"/>
    <property type="molecule type" value="Genomic_DNA"/>
</dbReference>
<name>A0A1L6KMV5_ACIHA</name>
<reference evidence="1 5" key="3">
    <citation type="submission" date="2019-12" db="EMBL/GenBank/DDBJ databases">
        <title>Acinetobacter haemolyticus comparative genomics.</title>
        <authorList>
            <person name="Castro-Jaimes S."/>
            <person name="Bello-Lopez E."/>
            <person name="Velazquez-Acosta C."/>
            <person name="Volkow-Fernandez P."/>
            <person name="Lozano-Zarain P."/>
            <person name="Castillo Ramirez S."/>
            <person name="Cevallos M.A."/>
        </authorList>
    </citation>
    <scope>NUCLEOTIDE SEQUENCE [LARGE SCALE GENOMIC DNA]</scope>
    <source>
        <strain evidence="1 5">AN10</strain>
    </source>
</reference>
<evidence type="ECO:0000313" key="2">
    <source>
        <dbReference type="EMBL" id="QBQ16188.1"/>
    </source>
</evidence>
<evidence type="ECO:0000313" key="6">
    <source>
        <dbReference type="Proteomes" id="UP000463868"/>
    </source>
</evidence>
<dbReference type="EMBL" id="CP038009">
    <property type="protein sequence ID" value="QBQ16188.1"/>
    <property type="molecule type" value="Genomic_DNA"/>
</dbReference>
<dbReference type="OrthoDB" id="6696591at2"/>
<dbReference type="STRING" id="29430.AHTJS_08215"/>